<feature type="domain" description="TM2" evidence="6">
    <location>
        <begin position="2"/>
        <end position="50"/>
    </location>
</feature>
<proteinExistence type="predicted"/>
<sequence length="88" mass="10003">MKSKLIAYLFWFLGFGMFGLHRFYLGKFFTGLLWLFTGGFFFVGAFLDFFTLAEQVDTANANNELSQIRTATLINALASLRGNNNENN</sequence>
<keyword evidence="3 5" id="KW-1133">Transmembrane helix</keyword>
<dbReference type="InterPro" id="IPR007829">
    <property type="entry name" value="TM2"/>
</dbReference>
<keyword evidence="2 5" id="KW-0812">Transmembrane</keyword>
<dbReference type="Proteomes" id="UP000297422">
    <property type="component" value="Unassembled WGS sequence"/>
</dbReference>
<name>A0ABY2N9B4_9LEPT</name>
<organism evidence="7 8">
    <name type="scientific">Leptospira stimsonii</name>
    <dbReference type="NCBI Taxonomy" id="2202203"/>
    <lineage>
        <taxon>Bacteria</taxon>
        <taxon>Pseudomonadati</taxon>
        <taxon>Spirochaetota</taxon>
        <taxon>Spirochaetia</taxon>
        <taxon>Leptospirales</taxon>
        <taxon>Leptospiraceae</taxon>
        <taxon>Leptospira</taxon>
    </lineage>
</organism>
<feature type="transmembrane region" description="Helical" evidence="5">
    <location>
        <begin position="6"/>
        <end position="25"/>
    </location>
</feature>
<dbReference type="PANTHER" id="PTHR21016">
    <property type="entry name" value="BETA-AMYLOID BINDING PROTEIN-RELATED"/>
    <property type="match status" value="1"/>
</dbReference>
<comment type="caution">
    <text evidence="7">The sequence shown here is derived from an EMBL/GenBank/DDBJ whole genome shotgun (WGS) entry which is preliminary data.</text>
</comment>
<dbReference type="PANTHER" id="PTHR21016:SF25">
    <property type="entry name" value="TM2 DOMAIN-CONTAINING PROTEIN DDB_G0277895-RELATED"/>
    <property type="match status" value="1"/>
</dbReference>
<dbReference type="RefSeq" id="WP_135684297.1">
    <property type="nucleotide sequence ID" value="NZ_RQEQ01000036.1"/>
</dbReference>
<evidence type="ECO:0000313" key="7">
    <source>
        <dbReference type="EMBL" id="TGM18958.1"/>
    </source>
</evidence>
<dbReference type="Pfam" id="PF05154">
    <property type="entry name" value="TM2"/>
    <property type="match status" value="1"/>
</dbReference>
<evidence type="ECO:0000256" key="5">
    <source>
        <dbReference type="SAM" id="Phobius"/>
    </source>
</evidence>
<evidence type="ECO:0000256" key="3">
    <source>
        <dbReference type="ARBA" id="ARBA00022989"/>
    </source>
</evidence>
<keyword evidence="4 5" id="KW-0472">Membrane</keyword>
<evidence type="ECO:0000313" key="8">
    <source>
        <dbReference type="Proteomes" id="UP000297422"/>
    </source>
</evidence>
<comment type="subcellular location">
    <subcellularLocation>
        <location evidence="1">Membrane</location>
        <topology evidence="1">Multi-pass membrane protein</topology>
    </subcellularLocation>
</comment>
<protein>
    <submittedName>
        <fullName evidence="7">NINE protein</fullName>
    </submittedName>
</protein>
<accession>A0ABY2N9B4</accession>
<evidence type="ECO:0000256" key="1">
    <source>
        <dbReference type="ARBA" id="ARBA00004141"/>
    </source>
</evidence>
<feature type="transmembrane region" description="Helical" evidence="5">
    <location>
        <begin position="32"/>
        <end position="53"/>
    </location>
</feature>
<dbReference type="InterPro" id="IPR050932">
    <property type="entry name" value="TM2D1-3-like"/>
</dbReference>
<reference evidence="8" key="1">
    <citation type="journal article" date="2019" name="PLoS Negl. Trop. Dis.">
        <title>Revisiting the worldwide diversity of Leptospira species in the environment.</title>
        <authorList>
            <person name="Vincent A.T."/>
            <person name="Schiettekatte O."/>
            <person name="Bourhy P."/>
            <person name="Veyrier F.J."/>
            <person name="Picardeau M."/>
        </authorList>
    </citation>
    <scope>NUCLEOTIDE SEQUENCE [LARGE SCALE GENOMIC DNA]</scope>
    <source>
        <strain evidence="8">201702407</strain>
    </source>
</reference>
<gene>
    <name evidence="7" type="ORF">EHQ90_05375</name>
</gene>
<evidence type="ECO:0000259" key="6">
    <source>
        <dbReference type="Pfam" id="PF05154"/>
    </source>
</evidence>
<evidence type="ECO:0000256" key="2">
    <source>
        <dbReference type="ARBA" id="ARBA00022692"/>
    </source>
</evidence>
<dbReference type="EMBL" id="RQGT01000032">
    <property type="protein sequence ID" value="TGM18958.1"/>
    <property type="molecule type" value="Genomic_DNA"/>
</dbReference>
<evidence type="ECO:0000256" key="4">
    <source>
        <dbReference type="ARBA" id="ARBA00023136"/>
    </source>
</evidence>
<keyword evidence="8" id="KW-1185">Reference proteome</keyword>